<accession>A0A656HGG8</accession>
<sequence length="89" mass="10217">MNYDLMTFNRQPLRFTTIEKKSYVSLSDILNISNLTRPNNLTTINSSIITEYGYNPIELISVMDAIELVKSANKVNPKLLEILETRVTH</sequence>
<reference evidence="2" key="1">
    <citation type="journal article" date="2011" name="Stand. Genomic Sci.">
        <title>Genome sequence of the filamentous, gliding Thiothrix nivea neotype strain (JP2(T)).</title>
        <authorList>
            <person name="Lapidus A."/>
            <person name="Nolan M."/>
            <person name="Lucas S."/>
            <person name="Glavina Del Rio T."/>
            <person name="Tice H."/>
            <person name="Cheng J.F."/>
            <person name="Tapia R."/>
            <person name="Han C."/>
            <person name="Goodwin L."/>
            <person name="Pitluck S."/>
            <person name="Liolios K."/>
            <person name="Pagani I."/>
            <person name="Ivanova N."/>
            <person name="Huntemann M."/>
            <person name="Mavromatis K."/>
            <person name="Mikhailova N."/>
            <person name="Pati A."/>
            <person name="Chen A."/>
            <person name="Palaniappan K."/>
            <person name="Land M."/>
            <person name="Brambilla E.M."/>
            <person name="Rohde M."/>
            <person name="Abt B."/>
            <person name="Verbarg S."/>
            <person name="Goker M."/>
            <person name="Bristow J."/>
            <person name="Eisen J.A."/>
            <person name="Markowitz V."/>
            <person name="Hugenholtz P."/>
            <person name="Kyrpides N.C."/>
            <person name="Klenk H.P."/>
            <person name="Woyke T."/>
        </authorList>
    </citation>
    <scope>NUCLEOTIDE SEQUENCE [LARGE SCALE GENOMIC DNA]</scope>
    <source>
        <strain evidence="2">ATCC 35100 / DSM 5205 / JP2</strain>
    </source>
</reference>
<dbReference type="Proteomes" id="UP000005317">
    <property type="component" value="Unassembled WGS sequence"/>
</dbReference>
<dbReference type="RefSeq" id="WP_002709208.1">
    <property type="nucleotide sequence ID" value="NZ_JH651384.1"/>
</dbReference>
<organism evidence="1 2">
    <name type="scientific">Thiothrix nivea (strain ATCC 35100 / DSM 5205 / JP2)</name>
    <dbReference type="NCBI Taxonomy" id="870187"/>
    <lineage>
        <taxon>Bacteria</taxon>
        <taxon>Pseudomonadati</taxon>
        <taxon>Pseudomonadota</taxon>
        <taxon>Gammaproteobacteria</taxon>
        <taxon>Thiotrichales</taxon>
        <taxon>Thiotrichaceae</taxon>
        <taxon>Thiothrix</taxon>
    </lineage>
</organism>
<dbReference type="AlphaFoldDB" id="A0A656HGG8"/>
<proteinExistence type="predicted"/>
<protein>
    <submittedName>
        <fullName evidence="1">Uncharacterized protein</fullName>
    </submittedName>
</protein>
<gene>
    <name evidence="1" type="ORF">Thini_2765</name>
</gene>
<evidence type="ECO:0000313" key="1">
    <source>
        <dbReference type="EMBL" id="EIJ35302.1"/>
    </source>
</evidence>
<name>A0A656HGG8_THINJ</name>
<evidence type="ECO:0000313" key="2">
    <source>
        <dbReference type="Proteomes" id="UP000005317"/>
    </source>
</evidence>
<dbReference type="EMBL" id="JH651384">
    <property type="protein sequence ID" value="EIJ35302.1"/>
    <property type="molecule type" value="Genomic_DNA"/>
</dbReference>
<keyword evidence="2" id="KW-1185">Reference proteome</keyword>